<dbReference type="EMBL" id="BSXW01000426">
    <property type="protein sequence ID" value="GMF21991.1"/>
    <property type="molecule type" value="Genomic_DNA"/>
</dbReference>
<dbReference type="OrthoDB" id="122252at2759"/>
<sequence length="96" mass="10234">MMLFLPEGFDAASAAFKSEVLNLGETAQETTLAILKANGSLAAAAGTAVKALRKLHKAGKLEAYISQFHQRVEYGSIVDPTPSAALPAFIRLQPKY</sequence>
<protein>
    <submittedName>
        <fullName evidence="1">Unnamed protein product</fullName>
    </submittedName>
</protein>
<proteinExistence type="predicted"/>
<organism evidence="1 2">
    <name type="scientific">Phytophthora lilii</name>
    <dbReference type="NCBI Taxonomy" id="2077276"/>
    <lineage>
        <taxon>Eukaryota</taxon>
        <taxon>Sar</taxon>
        <taxon>Stramenopiles</taxon>
        <taxon>Oomycota</taxon>
        <taxon>Peronosporomycetes</taxon>
        <taxon>Peronosporales</taxon>
        <taxon>Peronosporaceae</taxon>
        <taxon>Phytophthora</taxon>
    </lineage>
</organism>
<dbReference type="Proteomes" id="UP001165083">
    <property type="component" value="Unassembled WGS sequence"/>
</dbReference>
<evidence type="ECO:0000313" key="1">
    <source>
        <dbReference type="EMBL" id="GMF21991.1"/>
    </source>
</evidence>
<comment type="caution">
    <text evidence="1">The sequence shown here is derived from an EMBL/GenBank/DDBJ whole genome shotgun (WGS) entry which is preliminary data.</text>
</comment>
<dbReference type="AlphaFoldDB" id="A0A9W6TWR8"/>
<gene>
    <name evidence="1" type="ORF">Plil01_000871900</name>
</gene>
<accession>A0A9W6TWR8</accession>
<name>A0A9W6TWR8_9STRA</name>
<reference evidence="1" key="1">
    <citation type="submission" date="2023-04" db="EMBL/GenBank/DDBJ databases">
        <title>Phytophthora lilii NBRC 32176.</title>
        <authorList>
            <person name="Ichikawa N."/>
            <person name="Sato H."/>
            <person name="Tonouchi N."/>
        </authorList>
    </citation>
    <scope>NUCLEOTIDE SEQUENCE</scope>
    <source>
        <strain evidence="1">NBRC 32176</strain>
    </source>
</reference>
<keyword evidence="2" id="KW-1185">Reference proteome</keyword>
<evidence type="ECO:0000313" key="2">
    <source>
        <dbReference type="Proteomes" id="UP001165083"/>
    </source>
</evidence>